<feature type="compositionally biased region" description="Polar residues" evidence="6">
    <location>
        <begin position="1"/>
        <end position="10"/>
    </location>
</feature>
<dbReference type="GO" id="GO:0016020">
    <property type="term" value="C:membrane"/>
    <property type="evidence" value="ECO:0007669"/>
    <property type="project" value="UniProtKB-SubCell"/>
</dbReference>
<dbReference type="RefSeq" id="XP_033664053.1">
    <property type="nucleotide sequence ID" value="XM_033808184.1"/>
</dbReference>
<feature type="transmembrane region" description="Helical" evidence="7">
    <location>
        <begin position="154"/>
        <end position="178"/>
    </location>
</feature>
<dbReference type="AlphaFoldDB" id="A0A6A6C7T4"/>
<feature type="transmembrane region" description="Helical" evidence="7">
    <location>
        <begin position="510"/>
        <end position="529"/>
    </location>
</feature>
<feature type="transmembrane region" description="Helical" evidence="7">
    <location>
        <begin position="271"/>
        <end position="291"/>
    </location>
</feature>
<evidence type="ECO:0000313" key="8">
    <source>
        <dbReference type="EMBL" id="KAF2163164.1"/>
    </source>
</evidence>
<evidence type="ECO:0000256" key="7">
    <source>
        <dbReference type="SAM" id="Phobius"/>
    </source>
</evidence>
<proteinExistence type="predicted"/>
<name>A0A6A6C7T4_ZASCE</name>
<feature type="transmembrane region" description="Helical" evidence="7">
    <location>
        <begin position="479"/>
        <end position="498"/>
    </location>
</feature>
<evidence type="ECO:0000256" key="3">
    <source>
        <dbReference type="ARBA" id="ARBA00022692"/>
    </source>
</evidence>
<evidence type="ECO:0000256" key="1">
    <source>
        <dbReference type="ARBA" id="ARBA00004141"/>
    </source>
</evidence>
<feature type="transmembrane region" description="Helical" evidence="7">
    <location>
        <begin position="108"/>
        <end position="126"/>
    </location>
</feature>
<evidence type="ECO:0000256" key="2">
    <source>
        <dbReference type="ARBA" id="ARBA00022448"/>
    </source>
</evidence>
<feature type="transmembrane region" description="Helical" evidence="7">
    <location>
        <begin position="230"/>
        <end position="251"/>
    </location>
</feature>
<dbReference type="PANTHER" id="PTHR45649">
    <property type="entry name" value="AMINO-ACID PERMEASE BAT1"/>
    <property type="match status" value="1"/>
</dbReference>
<keyword evidence="3 7" id="KW-0812">Transmembrane</keyword>
<protein>
    <recommendedName>
        <fullName evidence="10">Amino acid permease/ SLC12A domain-containing protein</fullName>
    </recommendedName>
</protein>
<evidence type="ECO:0000256" key="4">
    <source>
        <dbReference type="ARBA" id="ARBA00022989"/>
    </source>
</evidence>
<evidence type="ECO:0000313" key="9">
    <source>
        <dbReference type="Proteomes" id="UP000799537"/>
    </source>
</evidence>
<sequence>MASSSSSPTFLTPEPKGTPPQVETTCSSEGAIDDGDDGFELPEYAVKRKRQGTEADRREMSALGRVQQLRRNFHFLSIVGLGCTLIATWEVLLTTITSVLTNGGTAGVIWGFIVVVFGFAFVYMSIAEMASMAPTSGGQYHWVSEFAPKPAQKFLSYIVGWLCFTGWQCAITSITYLAGTVIQGLIVLNNPGYVFQNWHGTLLVIAVATFAIIFNTVLAKRLPLVEGLLLVLHVLGLFAIIITLWVLAPTANAKDVFTTFTNAGGWNSEGTSFMVGLLSPMVSMIGFDCAVHVSEEVKDAGRTVPKAMLWSAGFNACLGFVMAVTMCFTLGDVDSILNSATGCPFIQVFYNVTESYAGASILTVIVILTLCASAIAEIATASRQLWSFARDRGMPGHHWLAHITPGWNIPLNAVLVSLLVTSLLSLINIGSSAALNAILALTTVSLLTSYIIVIALVLLKRIRGQPLPHRRWSLGKAGMAVNIIAICWLLAVYVFMFFPTATPTDAEGMNWAIVMFGGIMIIATGYYFFRGHKHYVPPVSLVKREEYMYQD</sequence>
<comment type="subcellular location">
    <subcellularLocation>
        <location evidence="1">Membrane</location>
        <topology evidence="1">Multi-pass membrane protein</topology>
    </subcellularLocation>
</comment>
<dbReference type="InterPro" id="IPR002293">
    <property type="entry name" value="AA/rel_permease1"/>
</dbReference>
<keyword evidence="9" id="KW-1185">Reference proteome</keyword>
<dbReference type="EMBL" id="ML993610">
    <property type="protein sequence ID" value="KAF2163164.1"/>
    <property type="molecule type" value="Genomic_DNA"/>
</dbReference>
<evidence type="ECO:0000256" key="6">
    <source>
        <dbReference type="SAM" id="MobiDB-lite"/>
    </source>
</evidence>
<feature type="transmembrane region" description="Helical" evidence="7">
    <location>
        <begin position="433"/>
        <end position="459"/>
    </location>
</feature>
<feature type="transmembrane region" description="Helical" evidence="7">
    <location>
        <begin position="75"/>
        <end position="96"/>
    </location>
</feature>
<feature type="transmembrane region" description="Helical" evidence="7">
    <location>
        <begin position="356"/>
        <end position="378"/>
    </location>
</feature>
<dbReference type="GeneID" id="54561456"/>
<dbReference type="PANTHER" id="PTHR45649:SF41">
    <property type="entry name" value="TRANSPORTER, PUTATIVE (EUROFUNG)-RELATED"/>
    <property type="match status" value="1"/>
</dbReference>
<evidence type="ECO:0000256" key="5">
    <source>
        <dbReference type="ARBA" id="ARBA00023136"/>
    </source>
</evidence>
<dbReference type="PIRSF" id="PIRSF006060">
    <property type="entry name" value="AA_transporter"/>
    <property type="match status" value="1"/>
</dbReference>
<dbReference type="Pfam" id="PF13520">
    <property type="entry name" value="AA_permease_2"/>
    <property type="match status" value="1"/>
</dbReference>
<dbReference type="OrthoDB" id="3257095at2759"/>
<dbReference type="GO" id="GO:0022857">
    <property type="term" value="F:transmembrane transporter activity"/>
    <property type="evidence" value="ECO:0007669"/>
    <property type="project" value="InterPro"/>
</dbReference>
<keyword evidence="2" id="KW-0813">Transport</keyword>
<feature type="transmembrane region" description="Helical" evidence="7">
    <location>
        <begin position="312"/>
        <end position="331"/>
    </location>
</feature>
<gene>
    <name evidence="8" type="ORF">M409DRAFT_26607</name>
</gene>
<reference evidence="8" key="1">
    <citation type="journal article" date="2020" name="Stud. Mycol.">
        <title>101 Dothideomycetes genomes: a test case for predicting lifestyles and emergence of pathogens.</title>
        <authorList>
            <person name="Haridas S."/>
            <person name="Albert R."/>
            <person name="Binder M."/>
            <person name="Bloem J."/>
            <person name="Labutti K."/>
            <person name="Salamov A."/>
            <person name="Andreopoulos B."/>
            <person name="Baker S."/>
            <person name="Barry K."/>
            <person name="Bills G."/>
            <person name="Bluhm B."/>
            <person name="Cannon C."/>
            <person name="Castanera R."/>
            <person name="Culley D."/>
            <person name="Daum C."/>
            <person name="Ezra D."/>
            <person name="Gonzalez J."/>
            <person name="Henrissat B."/>
            <person name="Kuo A."/>
            <person name="Liang C."/>
            <person name="Lipzen A."/>
            <person name="Lutzoni F."/>
            <person name="Magnuson J."/>
            <person name="Mondo S."/>
            <person name="Nolan M."/>
            <person name="Ohm R."/>
            <person name="Pangilinan J."/>
            <person name="Park H.-J."/>
            <person name="Ramirez L."/>
            <person name="Alfaro M."/>
            <person name="Sun H."/>
            <person name="Tritt A."/>
            <person name="Yoshinaga Y."/>
            <person name="Zwiers L.-H."/>
            <person name="Turgeon B."/>
            <person name="Goodwin S."/>
            <person name="Spatafora J."/>
            <person name="Crous P."/>
            <person name="Grigoriev I."/>
        </authorList>
    </citation>
    <scope>NUCLEOTIDE SEQUENCE</scope>
    <source>
        <strain evidence="8">ATCC 36951</strain>
    </source>
</reference>
<dbReference type="Gene3D" id="1.20.1740.10">
    <property type="entry name" value="Amino acid/polyamine transporter I"/>
    <property type="match status" value="1"/>
</dbReference>
<keyword evidence="5 7" id="KW-0472">Membrane</keyword>
<feature type="transmembrane region" description="Helical" evidence="7">
    <location>
        <begin position="198"/>
        <end position="218"/>
    </location>
</feature>
<evidence type="ECO:0008006" key="10">
    <source>
        <dbReference type="Google" id="ProtNLM"/>
    </source>
</evidence>
<dbReference type="Proteomes" id="UP000799537">
    <property type="component" value="Unassembled WGS sequence"/>
</dbReference>
<organism evidence="8 9">
    <name type="scientific">Zasmidium cellare ATCC 36951</name>
    <dbReference type="NCBI Taxonomy" id="1080233"/>
    <lineage>
        <taxon>Eukaryota</taxon>
        <taxon>Fungi</taxon>
        <taxon>Dikarya</taxon>
        <taxon>Ascomycota</taxon>
        <taxon>Pezizomycotina</taxon>
        <taxon>Dothideomycetes</taxon>
        <taxon>Dothideomycetidae</taxon>
        <taxon>Mycosphaerellales</taxon>
        <taxon>Mycosphaerellaceae</taxon>
        <taxon>Zasmidium</taxon>
    </lineage>
</organism>
<accession>A0A6A6C7T4</accession>
<feature type="transmembrane region" description="Helical" evidence="7">
    <location>
        <begin position="399"/>
        <end position="427"/>
    </location>
</feature>
<feature type="region of interest" description="Disordered" evidence="6">
    <location>
        <begin position="1"/>
        <end position="39"/>
    </location>
</feature>
<keyword evidence="4 7" id="KW-1133">Transmembrane helix</keyword>